<comment type="caution">
    <text evidence="3">The sequence shown here is derived from an EMBL/GenBank/DDBJ whole genome shotgun (WGS) entry which is preliminary data.</text>
</comment>
<protein>
    <recommendedName>
        <fullName evidence="2">Reverse transcriptase Ty1/copia-type domain-containing protein</fullName>
    </recommendedName>
</protein>
<gene>
    <name evidence="3" type="ORF">QYE76_064151</name>
</gene>
<dbReference type="Proteomes" id="UP001231189">
    <property type="component" value="Unassembled WGS sequence"/>
</dbReference>
<proteinExistence type="predicted"/>
<dbReference type="EMBL" id="JAUUTY010000004">
    <property type="protein sequence ID" value="KAK1646346.1"/>
    <property type="molecule type" value="Genomic_DNA"/>
</dbReference>
<dbReference type="InterPro" id="IPR013103">
    <property type="entry name" value="RVT_2"/>
</dbReference>
<dbReference type="AlphaFoldDB" id="A0AAD8S7N2"/>
<name>A0AAD8S7N2_LOLMU</name>
<evidence type="ECO:0000313" key="3">
    <source>
        <dbReference type="EMBL" id="KAK1646346.1"/>
    </source>
</evidence>
<feature type="region of interest" description="Disordered" evidence="1">
    <location>
        <begin position="242"/>
        <end position="263"/>
    </location>
</feature>
<dbReference type="InterPro" id="IPR043502">
    <property type="entry name" value="DNA/RNA_pol_sf"/>
</dbReference>
<evidence type="ECO:0000259" key="2">
    <source>
        <dbReference type="Pfam" id="PF07727"/>
    </source>
</evidence>
<dbReference type="SUPFAM" id="SSF56672">
    <property type="entry name" value="DNA/RNA polymerases"/>
    <property type="match status" value="1"/>
</dbReference>
<sequence length="294" mass="32151">MQQPPGFEDAHPQHVCKLQRSIYGLKQSPRAWYARLSARLFQLGFKSSKADTSLFIFSRDSVQIYMLVYVDDIVIVGSTPGVVDRLVQSLSDSFPIKDLGPLDYFLGLEASFNSGGMTVTQRKFHVGAGIPGVAPHYIPPPSTFNVLIGSSWNRTNHTRKIPAETIGSSHRQILVRKYSRNWINAQVPILPGSIQNTREPSERGYVGPTHGGAARPWPRRPVSGPRTPSEAALSLQIASVAKPPESHDTENLPETPPRIPSRGIREIASGTLPERGFISGGLYTAMVASGVMSE</sequence>
<feature type="region of interest" description="Disordered" evidence="1">
    <location>
        <begin position="194"/>
        <end position="228"/>
    </location>
</feature>
<feature type="domain" description="Reverse transcriptase Ty1/copia-type" evidence="2">
    <location>
        <begin position="1"/>
        <end position="124"/>
    </location>
</feature>
<keyword evidence="4" id="KW-1185">Reference proteome</keyword>
<evidence type="ECO:0000313" key="4">
    <source>
        <dbReference type="Proteomes" id="UP001231189"/>
    </source>
</evidence>
<reference evidence="3" key="1">
    <citation type="submission" date="2023-07" db="EMBL/GenBank/DDBJ databases">
        <title>A chromosome-level genome assembly of Lolium multiflorum.</title>
        <authorList>
            <person name="Chen Y."/>
            <person name="Copetti D."/>
            <person name="Kolliker R."/>
            <person name="Studer B."/>
        </authorList>
    </citation>
    <scope>NUCLEOTIDE SEQUENCE</scope>
    <source>
        <strain evidence="3">02402/16</strain>
        <tissue evidence="3">Leaf</tissue>
    </source>
</reference>
<dbReference type="Pfam" id="PF07727">
    <property type="entry name" value="RVT_2"/>
    <property type="match status" value="1"/>
</dbReference>
<organism evidence="3 4">
    <name type="scientific">Lolium multiflorum</name>
    <name type="common">Italian ryegrass</name>
    <name type="synonym">Lolium perenne subsp. multiflorum</name>
    <dbReference type="NCBI Taxonomy" id="4521"/>
    <lineage>
        <taxon>Eukaryota</taxon>
        <taxon>Viridiplantae</taxon>
        <taxon>Streptophyta</taxon>
        <taxon>Embryophyta</taxon>
        <taxon>Tracheophyta</taxon>
        <taxon>Spermatophyta</taxon>
        <taxon>Magnoliopsida</taxon>
        <taxon>Liliopsida</taxon>
        <taxon>Poales</taxon>
        <taxon>Poaceae</taxon>
        <taxon>BOP clade</taxon>
        <taxon>Pooideae</taxon>
        <taxon>Poodae</taxon>
        <taxon>Poeae</taxon>
        <taxon>Poeae Chloroplast Group 2 (Poeae type)</taxon>
        <taxon>Loliodinae</taxon>
        <taxon>Loliinae</taxon>
        <taxon>Lolium</taxon>
    </lineage>
</organism>
<accession>A0AAD8S7N2</accession>
<evidence type="ECO:0000256" key="1">
    <source>
        <dbReference type="SAM" id="MobiDB-lite"/>
    </source>
</evidence>